<evidence type="ECO:0000259" key="2">
    <source>
        <dbReference type="PROSITE" id="PS51767"/>
    </source>
</evidence>
<gene>
    <name evidence="3" type="ORF">GMARGA_LOCUS26754</name>
</gene>
<organism evidence="3 4">
    <name type="scientific">Gigaspora margarita</name>
    <dbReference type="NCBI Taxonomy" id="4874"/>
    <lineage>
        <taxon>Eukaryota</taxon>
        <taxon>Fungi</taxon>
        <taxon>Fungi incertae sedis</taxon>
        <taxon>Mucoromycota</taxon>
        <taxon>Glomeromycotina</taxon>
        <taxon>Glomeromycetes</taxon>
        <taxon>Diversisporales</taxon>
        <taxon>Gigasporaceae</taxon>
        <taxon>Gigaspora</taxon>
    </lineage>
</organism>
<dbReference type="CDD" id="cd05471">
    <property type="entry name" value="pepsin_like"/>
    <property type="match status" value="1"/>
</dbReference>
<dbReference type="PRINTS" id="PR00792">
    <property type="entry name" value="PEPSIN"/>
</dbReference>
<proteinExistence type="inferred from homology"/>
<feature type="domain" description="Peptidase A1" evidence="2">
    <location>
        <begin position="40"/>
        <end position="344"/>
    </location>
</feature>
<sequence length="388" mass="42537">MTTSTPAIRSAIRPHASLDITPNTTLLIINVTYNQSVRQWFFPIQIGTQPHTMNLMISTKPNLLWVVSELCMSPFGNACVQPTNFFNTSLSNVTSNYTEFKMNYINGTVLTSIWAYNTIAINNQTFEQLQFGLPKDINGTKDVVIPDYIDGQIGLKPYQNLILDRFDNQTVGIAISPNGSNGGTITFGGVDSSYIAGDIAYYPLLPFTETDQQIQFSVTNIYVGGFPLNIAGTVSLNSEISNIQFDDDTANLILSFLPGGKFSNGTGTINCPIPTFVDLSFEFNDQANQKWKLPPYAIADNSVGTNICNTTITGGAIGTWVFGSAFITNFYMVFDQAKSQFGIAKRTDINYGNILTPNIAVQLPVIMGAKVQCLIIYRIIDGQDSGYN</sequence>
<protein>
    <submittedName>
        <fullName evidence="3">38705_t:CDS:1</fullName>
    </submittedName>
</protein>
<feature type="non-terminal residue" evidence="3">
    <location>
        <position position="388"/>
    </location>
</feature>
<evidence type="ECO:0000256" key="1">
    <source>
        <dbReference type="ARBA" id="ARBA00007447"/>
    </source>
</evidence>
<reference evidence="3 4" key="1">
    <citation type="submission" date="2021-06" db="EMBL/GenBank/DDBJ databases">
        <authorList>
            <person name="Kallberg Y."/>
            <person name="Tangrot J."/>
            <person name="Rosling A."/>
        </authorList>
    </citation>
    <scope>NUCLEOTIDE SEQUENCE [LARGE SCALE GENOMIC DNA]</scope>
    <source>
        <strain evidence="3 4">120-4 pot B 10/14</strain>
    </source>
</reference>
<dbReference type="SUPFAM" id="SSF50630">
    <property type="entry name" value="Acid proteases"/>
    <property type="match status" value="1"/>
</dbReference>
<evidence type="ECO:0000313" key="3">
    <source>
        <dbReference type="EMBL" id="CAG8817236.1"/>
    </source>
</evidence>
<name>A0ABN7W577_GIGMA</name>
<dbReference type="Pfam" id="PF00026">
    <property type="entry name" value="Asp"/>
    <property type="match status" value="1"/>
</dbReference>
<dbReference type="PROSITE" id="PS51767">
    <property type="entry name" value="PEPTIDASE_A1"/>
    <property type="match status" value="1"/>
</dbReference>
<dbReference type="InterPro" id="IPR034164">
    <property type="entry name" value="Pepsin-like_dom"/>
</dbReference>
<dbReference type="PANTHER" id="PTHR47966">
    <property type="entry name" value="BETA-SITE APP-CLEAVING ENZYME, ISOFORM A-RELATED"/>
    <property type="match status" value="1"/>
</dbReference>
<dbReference type="InterPro" id="IPR033121">
    <property type="entry name" value="PEPTIDASE_A1"/>
</dbReference>
<dbReference type="Proteomes" id="UP000789901">
    <property type="component" value="Unassembled WGS sequence"/>
</dbReference>
<dbReference type="EMBL" id="CAJVQB010031669">
    <property type="protein sequence ID" value="CAG8817236.1"/>
    <property type="molecule type" value="Genomic_DNA"/>
</dbReference>
<comment type="similarity">
    <text evidence="1">Belongs to the peptidase A1 family.</text>
</comment>
<dbReference type="InterPro" id="IPR021109">
    <property type="entry name" value="Peptidase_aspartic_dom_sf"/>
</dbReference>
<dbReference type="Gene3D" id="2.40.70.10">
    <property type="entry name" value="Acid Proteases"/>
    <property type="match status" value="2"/>
</dbReference>
<comment type="caution">
    <text evidence="3">The sequence shown here is derived from an EMBL/GenBank/DDBJ whole genome shotgun (WGS) entry which is preliminary data.</text>
</comment>
<keyword evidence="4" id="KW-1185">Reference proteome</keyword>
<evidence type="ECO:0000313" key="4">
    <source>
        <dbReference type="Proteomes" id="UP000789901"/>
    </source>
</evidence>
<accession>A0ABN7W577</accession>
<dbReference type="PANTHER" id="PTHR47966:SF51">
    <property type="entry name" value="BETA-SITE APP-CLEAVING ENZYME, ISOFORM A-RELATED"/>
    <property type="match status" value="1"/>
</dbReference>
<dbReference type="InterPro" id="IPR001461">
    <property type="entry name" value="Aspartic_peptidase_A1"/>
</dbReference>